<name>A0ABQ0MYT3_9GAMM</name>
<feature type="modified residue" description="4-aspartylphosphate" evidence="1">
    <location>
        <position position="56"/>
    </location>
</feature>
<evidence type="ECO:0000313" key="4">
    <source>
        <dbReference type="Proteomes" id="UP000197068"/>
    </source>
</evidence>
<sequence length="118" mass="12680">MSKTILVVDDSIVSRMMIKTIIEAHVKGVDIIEAGNGEQALDKVAQGKSIDIAFVDYNMPGMTGLELISALADKLTIPKIALLTANIQDEIKAQALAAGVTFMNKPIDEEVIATFLHN</sequence>
<dbReference type="RefSeq" id="WP_057180552.1">
    <property type="nucleotide sequence ID" value="NZ_BDQM01000036.1"/>
</dbReference>
<keyword evidence="4" id="KW-1185">Reference proteome</keyword>
<dbReference type="SMART" id="SM00448">
    <property type="entry name" value="REC"/>
    <property type="match status" value="1"/>
</dbReference>
<evidence type="ECO:0000256" key="1">
    <source>
        <dbReference type="PROSITE-ProRule" id="PRU00169"/>
    </source>
</evidence>
<dbReference type="CDD" id="cd17546">
    <property type="entry name" value="REC_hyHK_CKI1_RcsC-like"/>
    <property type="match status" value="1"/>
</dbReference>
<feature type="domain" description="Response regulatory" evidence="2">
    <location>
        <begin position="4"/>
        <end position="118"/>
    </location>
</feature>
<evidence type="ECO:0000313" key="3">
    <source>
        <dbReference type="EMBL" id="GAW97531.1"/>
    </source>
</evidence>
<keyword evidence="1" id="KW-0597">Phosphoprotein</keyword>
<dbReference type="SUPFAM" id="SSF52172">
    <property type="entry name" value="CheY-like"/>
    <property type="match status" value="1"/>
</dbReference>
<dbReference type="PANTHER" id="PTHR43228:SF1">
    <property type="entry name" value="TWO-COMPONENT RESPONSE REGULATOR ARR22"/>
    <property type="match status" value="1"/>
</dbReference>
<dbReference type="InterPro" id="IPR052048">
    <property type="entry name" value="ST_Response_Regulator"/>
</dbReference>
<organism evidence="3 4">
    <name type="scientific">Colwellia marinimaniae</name>
    <dbReference type="NCBI Taxonomy" id="1513592"/>
    <lineage>
        <taxon>Bacteria</taxon>
        <taxon>Pseudomonadati</taxon>
        <taxon>Pseudomonadota</taxon>
        <taxon>Gammaproteobacteria</taxon>
        <taxon>Alteromonadales</taxon>
        <taxon>Colwelliaceae</taxon>
        <taxon>Colwellia</taxon>
    </lineage>
</organism>
<proteinExistence type="predicted"/>
<dbReference type="InterPro" id="IPR001789">
    <property type="entry name" value="Sig_transdc_resp-reg_receiver"/>
</dbReference>
<dbReference type="Pfam" id="PF00072">
    <property type="entry name" value="Response_reg"/>
    <property type="match status" value="1"/>
</dbReference>
<comment type="caution">
    <text evidence="3">The sequence shown here is derived from an EMBL/GenBank/DDBJ whole genome shotgun (WGS) entry which is preliminary data.</text>
</comment>
<protein>
    <submittedName>
        <fullName evidence="3">Response regulator</fullName>
    </submittedName>
</protein>
<dbReference type="Proteomes" id="UP000197068">
    <property type="component" value="Unassembled WGS sequence"/>
</dbReference>
<dbReference type="PROSITE" id="PS50110">
    <property type="entry name" value="RESPONSE_REGULATORY"/>
    <property type="match status" value="1"/>
</dbReference>
<dbReference type="InterPro" id="IPR011006">
    <property type="entry name" value="CheY-like_superfamily"/>
</dbReference>
<accession>A0ABQ0MYT3</accession>
<dbReference type="EMBL" id="BDQM01000036">
    <property type="protein sequence ID" value="GAW97531.1"/>
    <property type="molecule type" value="Genomic_DNA"/>
</dbReference>
<dbReference type="PANTHER" id="PTHR43228">
    <property type="entry name" value="TWO-COMPONENT RESPONSE REGULATOR"/>
    <property type="match status" value="1"/>
</dbReference>
<evidence type="ECO:0000259" key="2">
    <source>
        <dbReference type="PROSITE" id="PS50110"/>
    </source>
</evidence>
<gene>
    <name evidence="3" type="primary">cheY_4</name>
    <name evidence="3" type="ORF">MTCD1_03158</name>
</gene>
<dbReference type="Gene3D" id="3.40.50.2300">
    <property type="match status" value="1"/>
</dbReference>
<reference evidence="3 4" key="1">
    <citation type="submission" date="2017-06" db="EMBL/GenBank/DDBJ databases">
        <title>Whole Genome Sequences of Colwellia marinimaniae MTCD1.</title>
        <authorList>
            <person name="Kusumoto H."/>
            <person name="Inoue M."/>
            <person name="Tanikawa K."/>
            <person name="Maeji H."/>
            <person name="Cameron J.H."/>
            <person name="Bartlett D.H."/>
        </authorList>
    </citation>
    <scope>NUCLEOTIDE SEQUENCE [LARGE SCALE GENOMIC DNA]</scope>
    <source>
        <strain evidence="3 4">MTCD1</strain>
    </source>
</reference>